<dbReference type="Proteomes" id="UP001151760">
    <property type="component" value="Unassembled WGS sequence"/>
</dbReference>
<sequence>MNILESYKRYQEEEGKDYQCPEEASSFNVKEWEDIQARVEADEELAQRILSFDCLLSLDEQICPRFIFEFYKTLKLERDSNNNFSIQFVINNHHFSLSLVQFAELTYLPNQGICIYSDSWGLDELEKTLEQIEPYNLCFPALDDI</sequence>
<organism evidence="1 2">
    <name type="scientific">Tanacetum coccineum</name>
    <dbReference type="NCBI Taxonomy" id="301880"/>
    <lineage>
        <taxon>Eukaryota</taxon>
        <taxon>Viridiplantae</taxon>
        <taxon>Streptophyta</taxon>
        <taxon>Embryophyta</taxon>
        <taxon>Tracheophyta</taxon>
        <taxon>Spermatophyta</taxon>
        <taxon>Magnoliopsida</taxon>
        <taxon>eudicotyledons</taxon>
        <taxon>Gunneridae</taxon>
        <taxon>Pentapetalae</taxon>
        <taxon>asterids</taxon>
        <taxon>campanulids</taxon>
        <taxon>Asterales</taxon>
        <taxon>Asteraceae</taxon>
        <taxon>Asteroideae</taxon>
        <taxon>Anthemideae</taxon>
        <taxon>Anthemidinae</taxon>
        <taxon>Tanacetum</taxon>
    </lineage>
</organism>
<accession>A0ABQ5GBY4</accession>
<reference evidence="1" key="2">
    <citation type="submission" date="2022-01" db="EMBL/GenBank/DDBJ databases">
        <authorList>
            <person name="Yamashiro T."/>
            <person name="Shiraishi A."/>
            <person name="Satake H."/>
            <person name="Nakayama K."/>
        </authorList>
    </citation>
    <scope>NUCLEOTIDE SEQUENCE</scope>
</reference>
<comment type="caution">
    <text evidence="1">The sequence shown here is derived from an EMBL/GenBank/DDBJ whole genome shotgun (WGS) entry which is preliminary data.</text>
</comment>
<keyword evidence="2" id="KW-1185">Reference proteome</keyword>
<dbReference type="EMBL" id="BQNB010018329">
    <property type="protein sequence ID" value="GJT73183.1"/>
    <property type="molecule type" value="Genomic_DNA"/>
</dbReference>
<evidence type="ECO:0000313" key="1">
    <source>
        <dbReference type="EMBL" id="GJT73183.1"/>
    </source>
</evidence>
<evidence type="ECO:0000313" key="2">
    <source>
        <dbReference type="Proteomes" id="UP001151760"/>
    </source>
</evidence>
<reference evidence="1" key="1">
    <citation type="journal article" date="2022" name="Int. J. Mol. Sci.">
        <title>Draft Genome of Tanacetum Coccineum: Genomic Comparison of Closely Related Tanacetum-Family Plants.</title>
        <authorList>
            <person name="Yamashiro T."/>
            <person name="Shiraishi A."/>
            <person name="Nakayama K."/>
            <person name="Satake H."/>
        </authorList>
    </citation>
    <scope>NUCLEOTIDE SEQUENCE</scope>
</reference>
<proteinExistence type="predicted"/>
<gene>
    <name evidence="1" type="ORF">Tco_1032469</name>
</gene>
<name>A0ABQ5GBY4_9ASTR</name>
<protein>
    <submittedName>
        <fullName evidence="1">Uncharacterized protein</fullName>
    </submittedName>
</protein>